<gene>
    <name evidence="1" type="ORF">ONZ43_g4433</name>
</gene>
<dbReference type="EMBL" id="JAPESX010001192">
    <property type="protein sequence ID" value="KAJ8116473.1"/>
    <property type="molecule type" value="Genomic_DNA"/>
</dbReference>
<name>A0ACC2IMY1_9PEZI</name>
<evidence type="ECO:0000313" key="2">
    <source>
        <dbReference type="Proteomes" id="UP001153334"/>
    </source>
</evidence>
<comment type="caution">
    <text evidence="1">The sequence shown here is derived from an EMBL/GenBank/DDBJ whole genome shotgun (WGS) entry which is preliminary data.</text>
</comment>
<evidence type="ECO:0000313" key="1">
    <source>
        <dbReference type="EMBL" id="KAJ8116473.1"/>
    </source>
</evidence>
<protein>
    <submittedName>
        <fullName evidence="1">Uncharacterized protein</fullName>
    </submittedName>
</protein>
<keyword evidence="2" id="KW-1185">Reference proteome</keyword>
<reference evidence="1" key="1">
    <citation type="submission" date="2022-11" db="EMBL/GenBank/DDBJ databases">
        <title>Genome Sequence of Nemania bipapillata.</title>
        <authorList>
            <person name="Buettner E."/>
        </authorList>
    </citation>
    <scope>NUCLEOTIDE SEQUENCE</scope>
    <source>
        <strain evidence="1">CP14</strain>
    </source>
</reference>
<accession>A0ACC2IMY1</accession>
<organism evidence="1 2">
    <name type="scientific">Nemania bipapillata</name>
    <dbReference type="NCBI Taxonomy" id="110536"/>
    <lineage>
        <taxon>Eukaryota</taxon>
        <taxon>Fungi</taxon>
        <taxon>Dikarya</taxon>
        <taxon>Ascomycota</taxon>
        <taxon>Pezizomycotina</taxon>
        <taxon>Sordariomycetes</taxon>
        <taxon>Xylariomycetidae</taxon>
        <taxon>Xylariales</taxon>
        <taxon>Xylariaceae</taxon>
        <taxon>Nemania</taxon>
    </lineage>
</organism>
<proteinExistence type="predicted"/>
<dbReference type="Proteomes" id="UP001153334">
    <property type="component" value="Unassembled WGS sequence"/>
</dbReference>
<sequence>MTANGDVEVKQSRIPGAGKGLFARKTFSPGDIVVAVDRPLVAELEIDRMLDTCAWCFQRAATNPTERSMAVSMGLPNGSTDIKNCTGCQRVGYCSKSCQSKAWKREHKHECKIISVKDRPDLPPGVRGAIKILGRLKADPKTEITHVHDILNLWPAGDPNGLNEIGAQDKKRLDDLHLLGQAAWHYCGKQNIDGLDPQSISIRLLSNIMTNTFILSSPLDDINLGIGFDPLICSANHSCDPNASMAFNQPRHEIRALRTIKAGEEILIKYVEVTNPFNVRQAELKESYFFNCQCTKCAKGASLPADGFLERPNDLENEYHKLADKLVDQYESRLSKFVIPGNDAKAQRRVAAMHAKACAVLESGQATLDEVKEAIKMCIGSKMWRWTRQPVPLLCRRLLTLYLESGSIYQAFRLGVKLHFEILPALYSQEFYPDRLVNAWAVSTFINVLCGPANQELYQELAQGGLDLRLIYFGFLFYVHDHTPQMFGFDTPVGKVINSTYRQIMAGVSIPEADIRQRIETIWPSLEAVAHNVTISSL</sequence>